<evidence type="ECO:0000313" key="1">
    <source>
        <dbReference type="EMBL" id="MDX8047909.1"/>
    </source>
</evidence>
<gene>
    <name evidence="1" type="ORF">SK571_00820</name>
</gene>
<protein>
    <submittedName>
        <fullName evidence="1">Uncharacterized protein</fullName>
    </submittedName>
</protein>
<dbReference type="Proteomes" id="UP001271792">
    <property type="component" value="Unassembled WGS sequence"/>
</dbReference>
<reference evidence="1 2" key="2">
    <citation type="submission" date="2023-11" db="EMBL/GenBank/DDBJ databases">
        <authorList>
            <person name="Lara A.C."/>
            <person name="Chronakova A."/>
        </authorList>
    </citation>
    <scope>NUCLEOTIDE SEQUENCE [LARGE SCALE GENOMIC DNA]</scope>
    <source>
        <strain evidence="1 2">BCCO 10_0798</strain>
    </source>
</reference>
<proteinExistence type="predicted"/>
<name>A0ABU4TIG5_9PSEU</name>
<organism evidence="1 2">
    <name type="scientific">Lentzea kristufekii</name>
    <dbReference type="NCBI Taxonomy" id="3095430"/>
    <lineage>
        <taxon>Bacteria</taxon>
        <taxon>Bacillati</taxon>
        <taxon>Actinomycetota</taxon>
        <taxon>Actinomycetes</taxon>
        <taxon>Pseudonocardiales</taxon>
        <taxon>Pseudonocardiaceae</taxon>
        <taxon>Lentzea</taxon>
    </lineage>
</organism>
<sequence length="117" mass="12643">MPSAFRQFVRRQRAIAFGDHDVGGLVLGEPRVGQVLGEVLVDPPLGGLDPFRRNGCLACDQRLQITRDGVGVVDRHVRAVTVTNEWAVPFGEGTARRSAESALVVVLDHRPTSCLAS</sequence>
<evidence type="ECO:0000313" key="2">
    <source>
        <dbReference type="Proteomes" id="UP001271792"/>
    </source>
</evidence>
<keyword evidence="2" id="KW-1185">Reference proteome</keyword>
<dbReference type="EMBL" id="JAXAVV010000001">
    <property type="protein sequence ID" value="MDX8047909.1"/>
    <property type="molecule type" value="Genomic_DNA"/>
</dbReference>
<comment type="caution">
    <text evidence="1">The sequence shown here is derived from an EMBL/GenBank/DDBJ whole genome shotgun (WGS) entry which is preliminary data.</text>
</comment>
<reference evidence="1 2" key="1">
    <citation type="submission" date="2023-11" db="EMBL/GenBank/DDBJ databases">
        <title>Lentzea sokolovensis, sp. nov., Lentzea kristufkii, sp. nov., and Lentzea miocenensis, sp. nov., rare actinobacteria from Sokolov Coal Basin, Miocene lacustrine sediment, Czech Republic.</title>
        <authorList>
            <person name="Lara A."/>
            <person name="Kotroba L."/>
            <person name="Nouioui I."/>
            <person name="Neumann-Schaal M."/>
            <person name="Mast Y."/>
            <person name="Chronakova A."/>
        </authorList>
    </citation>
    <scope>NUCLEOTIDE SEQUENCE [LARGE SCALE GENOMIC DNA]</scope>
    <source>
        <strain evidence="1 2">BCCO 10_0798</strain>
    </source>
</reference>
<accession>A0ABU4TIG5</accession>